<evidence type="ECO:0000256" key="6">
    <source>
        <dbReference type="ARBA" id="ARBA00047473"/>
    </source>
</evidence>
<dbReference type="InterPro" id="IPR014026">
    <property type="entry name" value="UDP-Glc/GDP-Man_DH_dimer"/>
</dbReference>
<comment type="pathway">
    <text evidence="1">Nucleotide-sugar biosynthesis; UDP-alpha-D-glucuronate biosynthesis; UDP-alpha-D-glucuronate from UDP-alpha-D-glucose: step 1/1.</text>
</comment>
<dbReference type="Pfam" id="PF00984">
    <property type="entry name" value="UDPG_MGDP_dh"/>
    <property type="match status" value="1"/>
</dbReference>
<dbReference type="PIRSF" id="PIRSF000124">
    <property type="entry name" value="UDPglc_GDPman_dh"/>
    <property type="match status" value="1"/>
</dbReference>
<proteinExistence type="inferred from homology"/>
<dbReference type="InterPro" id="IPR036220">
    <property type="entry name" value="UDP-Glc/GDP-Man_DH_C_sf"/>
</dbReference>
<dbReference type="EC" id="1.1.1.22" evidence="3"/>
<dbReference type="Gene3D" id="1.20.5.100">
    <property type="entry name" value="Cytochrome c1, transmembrane anchor, C-terminal"/>
    <property type="match status" value="1"/>
</dbReference>
<dbReference type="GO" id="GO:0006065">
    <property type="term" value="P:UDP-glucuronate biosynthetic process"/>
    <property type="evidence" value="ECO:0007669"/>
    <property type="project" value="UniProtKB-UniPathway"/>
</dbReference>
<dbReference type="PIRSF" id="PIRSF500134">
    <property type="entry name" value="UDPglc_DH_bac"/>
    <property type="match status" value="1"/>
</dbReference>
<dbReference type="Gene3D" id="3.40.50.720">
    <property type="entry name" value="NAD(P)-binding Rossmann-like Domain"/>
    <property type="match status" value="2"/>
</dbReference>
<dbReference type="GO" id="GO:0051287">
    <property type="term" value="F:NAD binding"/>
    <property type="evidence" value="ECO:0007669"/>
    <property type="project" value="InterPro"/>
</dbReference>
<evidence type="ECO:0000313" key="8">
    <source>
        <dbReference type="EMBL" id="SVB81301.1"/>
    </source>
</evidence>
<dbReference type="SUPFAM" id="SSF51735">
    <property type="entry name" value="NAD(P)-binding Rossmann-fold domains"/>
    <property type="match status" value="1"/>
</dbReference>
<dbReference type="AlphaFoldDB" id="A0A382H4E5"/>
<dbReference type="InterPro" id="IPR008927">
    <property type="entry name" value="6-PGluconate_DH-like_C_sf"/>
</dbReference>
<dbReference type="NCBIfam" id="TIGR03026">
    <property type="entry name" value="NDP-sugDHase"/>
    <property type="match status" value="1"/>
</dbReference>
<dbReference type="InterPro" id="IPR028357">
    <property type="entry name" value="UDPglc_DH_bac"/>
</dbReference>
<dbReference type="InterPro" id="IPR014027">
    <property type="entry name" value="UDP-Glc/GDP-Man_DH_C"/>
</dbReference>
<keyword evidence="4" id="KW-0560">Oxidoreductase</keyword>
<dbReference type="SMART" id="SM00984">
    <property type="entry name" value="UDPG_MGDP_dh_C"/>
    <property type="match status" value="1"/>
</dbReference>
<dbReference type="Pfam" id="PF03720">
    <property type="entry name" value="UDPG_MGDP_dh_C"/>
    <property type="match status" value="1"/>
</dbReference>
<dbReference type="SUPFAM" id="SSF52413">
    <property type="entry name" value="UDP-glucose/GDP-mannose dehydrogenase C-terminal domain"/>
    <property type="match status" value="1"/>
</dbReference>
<dbReference type="UniPathway" id="UPA00038">
    <property type="reaction ID" value="UER00491"/>
</dbReference>
<accession>A0A382H4E5</accession>
<dbReference type="Pfam" id="PF03721">
    <property type="entry name" value="UDPG_MGDP_dh_N"/>
    <property type="match status" value="1"/>
</dbReference>
<sequence length="423" mass="47376">SEVGHEVCCIDIDQNKVKKLKQGKIDIYEPELREMVLRNQKKQRLEFTSNLKQAVNFSSLIFICVGTPESTEGSADLTSVFNVVDSIAKEIKEKKVIVIKSTVPPGTGLEIQSLFEHKLKNKNLSVQVVSNPEFLREGRAINDFMEPDRVIIGVEQKSVKNKLLDLYSLLISDDKIIFMDMLSAELTKYASNAMLATKISFINEIANISDFLGADIDLVRKGMGNDKRIGFSFMNPGSGYGGSCFPKDVKALISKAQNFGYNPRLLRATDLVNRAQKKIIFSKIVKIFGDDLTGLKFAVWGLSFKPETDDIRESPSIELIKSLNKAGATVSAYDPKAINQFKQVMPKNQPLLTYMESKDLCIEGADALVVMTEWSEFQVSDFSFIKSALKTPIIFDARNFLEEETLRSLGFRYFGIGRGRNAQ</sequence>
<evidence type="ECO:0000256" key="3">
    <source>
        <dbReference type="ARBA" id="ARBA00012954"/>
    </source>
</evidence>
<feature type="domain" description="UDP-glucose/GDP-mannose dehydrogenase C-terminal" evidence="7">
    <location>
        <begin position="298"/>
        <end position="403"/>
    </location>
</feature>
<feature type="non-terminal residue" evidence="8">
    <location>
        <position position="1"/>
    </location>
</feature>
<dbReference type="EMBL" id="UINC01058717">
    <property type="protein sequence ID" value="SVB81301.1"/>
    <property type="molecule type" value="Genomic_DNA"/>
</dbReference>
<protein>
    <recommendedName>
        <fullName evidence="3">UDP-glucose 6-dehydrogenase</fullName>
        <ecNumber evidence="3">1.1.1.22</ecNumber>
    </recommendedName>
</protein>
<dbReference type="InterPro" id="IPR036291">
    <property type="entry name" value="NAD(P)-bd_dom_sf"/>
</dbReference>
<dbReference type="InterPro" id="IPR001732">
    <property type="entry name" value="UDP-Glc/GDP-Man_DH_N"/>
</dbReference>
<dbReference type="GO" id="GO:0003979">
    <property type="term" value="F:UDP-glucose 6-dehydrogenase activity"/>
    <property type="evidence" value="ECO:0007669"/>
    <property type="project" value="UniProtKB-EC"/>
</dbReference>
<evidence type="ECO:0000259" key="7">
    <source>
        <dbReference type="SMART" id="SM00984"/>
    </source>
</evidence>
<dbReference type="SUPFAM" id="SSF48179">
    <property type="entry name" value="6-phosphogluconate dehydrogenase C-terminal domain-like"/>
    <property type="match status" value="1"/>
</dbReference>
<dbReference type="InterPro" id="IPR017476">
    <property type="entry name" value="UDP-Glc/GDP-Man"/>
</dbReference>
<evidence type="ECO:0000256" key="5">
    <source>
        <dbReference type="ARBA" id="ARBA00023027"/>
    </source>
</evidence>
<keyword evidence="5" id="KW-0520">NAD</keyword>
<gene>
    <name evidence="8" type="ORF">METZ01_LOCUS234155</name>
</gene>
<reference evidence="8" key="1">
    <citation type="submission" date="2018-05" db="EMBL/GenBank/DDBJ databases">
        <authorList>
            <person name="Lanie J.A."/>
            <person name="Ng W.-L."/>
            <person name="Kazmierczak K.M."/>
            <person name="Andrzejewski T.M."/>
            <person name="Davidsen T.M."/>
            <person name="Wayne K.J."/>
            <person name="Tettelin H."/>
            <person name="Glass J.I."/>
            <person name="Rusch D."/>
            <person name="Podicherti R."/>
            <person name="Tsui H.-C.T."/>
            <person name="Winkler M.E."/>
        </authorList>
    </citation>
    <scope>NUCLEOTIDE SEQUENCE</scope>
</reference>
<evidence type="ECO:0000256" key="2">
    <source>
        <dbReference type="ARBA" id="ARBA00006601"/>
    </source>
</evidence>
<comment type="catalytic activity">
    <reaction evidence="6">
        <text>UDP-alpha-D-glucose + 2 NAD(+) + H2O = UDP-alpha-D-glucuronate + 2 NADH + 3 H(+)</text>
        <dbReference type="Rhea" id="RHEA:23596"/>
        <dbReference type="ChEBI" id="CHEBI:15377"/>
        <dbReference type="ChEBI" id="CHEBI:15378"/>
        <dbReference type="ChEBI" id="CHEBI:57540"/>
        <dbReference type="ChEBI" id="CHEBI:57945"/>
        <dbReference type="ChEBI" id="CHEBI:58052"/>
        <dbReference type="ChEBI" id="CHEBI:58885"/>
        <dbReference type="EC" id="1.1.1.22"/>
    </reaction>
</comment>
<dbReference type="PANTHER" id="PTHR43750:SF3">
    <property type="entry name" value="UDP-GLUCOSE 6-DEHYDROGENASE TUAD"/>
    <property type="match status" value="1"/>
</dbReference>
<evidence type="ECO:0000256" key="4">
    <source>
        <dbReference type="ARBA" id="ARBA00023002"/>
    </source>
</evidence>
<evidence type="ECO:0000256" key="1">
    <source>
        <dbReference type="ARBA" id="ARBA00004701"/>
    </source>
</evidence>
<name>A0A382H4E5_9ZZZZ</name>
<organism evidence="8">
    <name type="scientific">marine metagenome</name>
    <dbReference type="NCBI Taxonomy" id="408172"/>
    <lineage>
        <taxon>unclassified sequences</taxon>
        <taxon>metagenomes</taxon>
        <taxon>ecological metagenomes</taxon>
    </lineage>
</organism>
<dbReference type="PANTHER" id="PTHR43750">
    <property type="entry name" value="UDP-GLUCOSE 6-DEHYDROGENASE TUAD"/>
    <property type="match status" value="1"/>
</dbReference>
<comment type="similarity">
    <text evidence="2">Belongs to the UDP-glucose/GDP-mannose dehydrogenase family.</text>
</comment>
<dbReference type="GO" id="GO:0000271">
    <property type="term" value="P:polysaccharide biosynthetic process"/>
    <property type="evidence" value="ECO:0007669"/>
    <property type="project" value="InterPro"/>
</dbReference>